<evidence type="ECO:0000256" key="4">
    <source>
        <dbReference type="ARBA" id="ARBA00023136"/>
    </source>
</evidence>
<feature type="transmembrane region" description="Helical" evidence="5">
    <location>
        <begin position="42"/>
        <end position="61"/>
    </location>
</feature>
<dbReference type="PANTHER" id="PTHR28038">
    <property type="entry name" value="ADL329WP"/>
    <property type="match status" value="1"/>
</dbReference>
<dbReference type="GO" id="GO:0045048">
    <property type="term" value="P:protein insertion into ER membrane"/>
    <property type="evidence" value="ECO:0007669"/>
    <property type="project" value="InterPro"/>
</dbReference>
<evidence type="ECO:0000256" key="3">
    <source>
        <dbReference type="ARBA" id="ARBA00022989"/>
    </source>
</evidence>
<dbReference type="InParanoid" id="G8JS39"/>
<keyword evidence="4 5" id="KW-0472">Membrane</keyword>
<dbReference type="KEGG" id="erc:Ecym_3475"/>
<organism evidence="6 7">
    <name type="scientific">Eremothecium cymbalariae (strain CBS 270.75 / DBVPG 7215 / KCTC 17166 / NRRL Y-17582)</name>
    <name type="common">Yeast</name>
    <dbReference type="NCBI Taxonomy" id="931890"/>
    <lineage>
        <taxon>Eukaryota</taxon>
        <taxon>Fungi</taxon>
        <taxon>Dikarya</taxon>
        <taxon>Ascomycota</taxon>
        <taxon>Saccharomycotina</taxon>
        <taxon>Saccharomycetes</taxon>
        <taxon>Saccharomycetales</taxon>
        <taxon>Saccharomycetaceae</taxon>
        <taxon>Eremothecium</taxon>
    </lineage>
</organism>
<proteinExistence type="predicted"/>
<dbReference type="EMBL" id="CP002499">
    <property type="protein sequence ID" value="AET38958.1"/>
    <property type="molecule type" value="Genomic_DNA"/>
</dbReference>
<dbReference type="Proteomes" id="UP000006790">
    <property type="component" value="Chromosome 3"/>
</dbReference>
<comment type="subcellular location">
    <subcellularLocation>
        <location evidence="1">Membrane</location>
    </subcellularLocation>
</comment>
<evidence type="ECO:0000313" key="7">
    <source>
        <dbReference type="Proteomes" id="UP000006790"/>
    </source>
</evidence>
<evidence type="ECO:0000313" key="6">
    <source>
        <dbReference type="EMBL" id="AET38958.1"/>
    </source>
</evidence>
<name>G8JS39_ERECY</name>
<gene>
    <name evidence="6" type="ordered locus">Ecym_3475</name>
</gene>
<dbReference type="PANTHER" id="PTHR28038:SF1">
    <property type="entry name" value="ADL329WP"/>
    <property type="match status" value="1"/>
</dbReference>
<evidence type="ECO:0000256" key="5">
    <source>
        <dbReference type="SAM" id="Phobius"/>
    </source>
</evidence>
<protein>
    <recommendedName>
        <fullName evidence="8">Protein Asterix</fullName>
    </recommendedName>
</protein>
<dbReference type="STRING" id="931890.G8JS39"/>
<dbReference type="GO" id="GO:0005789">
    <property type="term" value="C:endoplasmic reticulum membrane"/>
    <property type="evidence" value="ECO:0007669"/>
    <property type="project" value="InterPro"/>
</dbReference>
<dbReference type="InterPro" id="IPR005351">
    <property type="entry name" value="ASTER"/>
</dbReference>
<keyword evidence="7" id="KW-1185">Reference proteome</keyword>
<keyword evidence="2 5" id="KW-0812">Transmembrane</keyword>
<reference evidence="7" key="1">
    <citation type="journal article" date="2012" name="G3 (Bethesda)">
        <title>Pichia sorbitophila, an interspecies yeast hybrid reveals early steps of genome resolution following polyploidization.</title>
        <authorList>
            <person name="Leh Louis V."/>
            <person name="Despons L."/>
            <person name="Friedrich A."/>
            <person name="Martin T."/>
            <person name="Durrens P."/>
            <person name="Casaregola S."/>
            <person name="Neuveglise C."/>
            <person name="Fairhead C."/>
            <person name="Marck C."/>
            <person name="Cruz J.A."/>
            <person name="Straub M.L."/>
            <person name="Kugler V."/>
            <person name="Sacerdot C."/>
            <person name="Uzunov Z."/>
            <person name="Thierry A."/>
            <person name="Weiss S."/>
            <person name="Bleykasten C."/>
            <person name="De Montigny J."/>
            <person name="Jacques N."/>
            <person name="Jung P."/>
            <person name="Lemaire M."/>
            <person name="Mallet S."/>
            <person name="Morel G."/>
            <person name="Richard G.F."/>
            <person name="Sarkar A."/>
            <person name="Savel G."/>
            <person name="Schacherer J."/>
            <person name="Seret M.L."/>
            <person name="Talla E."/>
            <person name="Samson G."/>
            <person name="Jubin C."/>
            <person name="Poulain J."/>
            <person name="Vacherie B."/>
            <person name="Barbe V."/>
            <person name="Pelletier E."/>
            <person name="Sherman D.J."/>
            <person name="Westhof E."/>
            <person name="Weissenbach J."/>
            <person name="Baret P.V."/>
            <person name="Wincker P."/>
            <person name="Gaillardin C."/>
            <person name="Dujon B."/>
            <person name="Souciet J.L."/>
        </authorList>
    </citation>
    <scope>NUCLEOTIDE SEQUENCE [LARGE SCALE GENOMIC DNA]</scope>
    <source>
        <strain evidence="7">CBS 270.75 / DBVPG 7215 / KCTC 17166 / NRRL Y-17582</strain>
    </source>
</reference>
<dbReference type="Pfam" id="PF03669">
    <property type="entry name" value="ASTER"/>
    <property type="match status" value="1"/>
</dbReference>
<dbReference type="FunCoup" id="G8JS39">
    <property type="interactions" value="26"/>
</dbReference>
<dbReference type="RefSeq" id="XP_003645775.1">
    <property type="nucleotide sequence ID" value="XM_003645727.1"/>
</dbReference>
<evidence type="ECO:0000256" key="2">
    <source>
        <dbReference type="ARBA" id="ARBA00022692"/>
    </source>
</evidence>
<dbReference type="OMA" id="RNKFIGW"/>
<dbReference type="HOGENOM" id="CLU_129456_1_0_1"/>
<accession>G8JS39</accession>
<dbReference type="eggNOG" id="ENOG502S6JB">
    <property type="taxonomic scope" value="Eukaryota"/>
</dbReference>
<dbReference type="GO" id="GO:0044183">
    <property type="term" value="F:protein folding chaperone"/>
    <property type="evidence" value="ECO:0007669"/>
    <property type="project" value="InterPro"/>
</dbReference>
<dbReference type="GeneID" id="11469074"/>
<evidence type="ECO:0000256" key="1">
    <source>
        <dbReference type="ARBA" id="ARBA00004370"/>
    </source>
</evidence>
<dbReference type="OrthoDB" id="284718at2759"/>
<feature type="transmembrane region" description="Helical" evidence="5">
    <location>
        <begin position="81"/>
        <end position="101"/>
    </location>
</feature>
<dbReference type="AlphaFoldDB" id="G8JS39"/>
<keyword evidence="3 5" id="KW-1133">Transmembrane helix</keyword>
<sequence length="113" mass="12275">MTLHNVKRQDLAVGYYKHIPAPDTTYSSSQGLLSQSMPMLALFLRNKFLAWFSVVTAWHSFLTSDPNASSSATSSGDLGPVMKIVMGLMSVVVCYMGLVFPQTVPASPAMKTD</sequence>
<evidence type="ECO:0008006" key="8">
    <source>
        <dbReference type="Google" id="ProtNLM"/>
    </source>
</evidence>